<organism evidence="2 3">
    <name type="scientific">Kingdonia uniflora</name>
    <dbReference type="NCBI Taxonomy" id="39325"/>
    <lineage>
        <taxon>Eukaryota</taxon>
        <taxon>Viridiplantae</taxon>
        <taxon>Streptophyta</taxon>
        <taxon>Embryophyta</taxon>
        <taxon>Tracheophyta</taxon>
        <taxon>Spermatophyta</taxon>
        <taxon>Magnoliopsida</taxon>
        <taxon>Ranunculales</taxon>
        <taxon>Circaeasteraceae</taxon>
        <taxon>Kingdonia</taxon>
    </lineage>
</organism>
<dbReference type="PANTHER" id="PTHR34461">
    <property type="entry name" value="EXPRESSED PROTEIN"/>
    <property type="match status" value="1"/>
</dbReference>
<evidence type="ECO:0000313" key="3">
    <source>
        <dbReference type="Proteomes" id="UP000541444"/>
    </source>
</evidence>
<keyword evidence="3" id="KW-1185">Reference proteome</keyword>
<gene>
    <name evidence="2" type="ORF">GIB67_017491</name>
</gene>
<dbReference type="OrthoDB" id="775914at2759"/>
<name>A0A7J7M4Q9_9MAGN</name>
<sequence length="616" mass="68418">MVKIEQSIKSEPIAHELVDCGGYSKRKSERGDLIFCDMTLRELQWRCKPKKKKILKSGDLKLQDAGSFSAFNSISGKDGSANLQSNDDESYMDKPLSTWKKKSSKKTKSRCIRIKEHKLSFIPAVSLQATVHQQSLENIRVIDKSVNVNIENSETDCTDREHLAHDAKISTYGCATKMLFCSELCDEVCKSIEGNVRIEESTSYDKEIPSCIVNEVSREPFSLLPLSDKEIIGEIADTFLPQMTKHEYLCSPIVEHVKDNHITQQLPTYIHEETLCDFNNVDSGIYGTSEGCSVTDDVSCPMNSNIVTQLLCTDIDDSPHCAEIYCNGDSMMVECSPTQLLYADIDDSPHCAEIYCDGNNMTVECSPTLEMMSPSLANDVSCPMNSNTVTQLLCTDIDDSPHCAEIYCDGDSMMAECSPTLKTMCPSLSTDGQGDYSSEIRPDVSSGIMASDALESHLGVWLDCPPKRFFSTRKVLSPTSQEKLRQAADADDKYGNLECSKSELEGIKPQGEFGKKLKNSSQKIAHKGILKAPKVSLRMALDEIQSISILTQAQKIVSFSQRQMHDFEGLATKIITSMKSMKDIIEDKLRANIDSATPSTYTAEEVCKNKRCIYAL</sequence>
<accession>A0A7J7M4Q9</accession>
<dbReference type="EMBL" id="JACGCM010001782">
    <property type="protein sequence ID" value="KAF6149758.1"/>
    <property type="molecule type" value="Genomic_DNA"/>
</dbReference>
<protein>
    <submittedName>
        <fullName evidence="2">Uncharacterized protein</fullName>
    </submittedName>
</protein>
<evidence type="ECO:0000256" key="1">
    <source>
        <dbReference type="SAM" id="MobiDB-lite"/>
    </source>
</evidence>
<dbReference type="AlphaFoldDB" id="A0A7J7M4Q9"/>
<dbReference type="Proteomes" id="UP000541444">
    <property type="component" value="Unassembled WGS sequence"/>
</dbReference>
<reference evidence="2 3" key="1">
    <citation type="journal article" date="2020" name="IScience">
        <title>Genome Sequencing of the Endangered Kingdonia uniflora (Circaeasteraceae, Ranunculales) Reveals Potential Mechanisms of Evolutionary Specialization.</title>
        <authorList>
            <person name="Sun Y."/>
            <person name="Deng T."/>
            <person name="Zhang A."/>
            <person name="Moore M.J."/>
            <person name="Landis J.B."/>
            <person name="Lin N."/>
            <person name="Zhang H."/>
            <person name="Zhang X."/>
            <person name="Huang J."/>
            <person name="Zhang X."/>
            <person name="Sun H."/>
            <person name="Wang H."/>
        </authorList>
    </citation>
    <scope>NUCLEOTIDE SEQUENCE [LARGE SCALE GENOMIC DNA]</scope>
    <source>
        <strain evidence="2">TB1705</strain>
        <tissue evidence="2">Leaf</tissue>
    </source>
</reference>
<comment type="caution">
    <text evidence="2">The sequence shown here is derived from an EMBL/GenBank/DDBJ whole genome shotgun (WGS) entry which is preliminary data.</text>
</comment>
<evidence type="ECO:0000313" key="2">
    <source>
        <dbReference type="EMBL" id="KAF6149758.1"/>
    </source>
</evidence>
<proteinExistence type="predicted"/>
<dbReference type="PANTHER" id="PTHR34461:SF2">
    <property type="entry name" value="EXPRESSED PROTEIN"/>
    <property type="match status" value="1"/>
</dbReference>
<feature type="region of interest" description="Disordered" evidence="1">
    <location>
        <begin position="79"/>
        <end position="99"/>
    </location>
</feature>